<accession>A0A5C6BNC4</accession>
<keyword evidence="10" id="KW-1185">Reference proteome</keyword>
<proteinExistence type="predicted"/>
<evidence type="ECO:0000256" key="7">
    <source>
        <dbReference type="SAM" id="MobiDB-lite"/>
    </source>
</evidence>
<gene>
    <name evidence="9" type="ORF">CA54_24880</name>
</gene>
<dbReference type="PROSITE" id="PS51918">
    <property type="entry name" value="RADICAL_SAM"/>
    <property type="match status" value="1"/>
</dbReference>
<dbReference type="InterPro" id="IPR058240">
    <property type="entry name" value="rSAM_sf"/>
</dbReference>
<comment type="caution">
    <text evidence="9">The sequence shown here is derived from an EMBL/GenBank/DDBJ whole genome shotgun (WGS) entry which is preliminary data.</text>
</comment>
<name>A0A5C6BNC4_9PLAN</name>
<dbReference type="PANTHER" id="PTHR43787">
    <property type="entry name" value="FEMO COFACTOR BIOSYNTHESIS PROTEIN NIFB-RELATED"/>
    <property type="match status" value="1"/>
</dbReference>
<feature type="region of interest" description="Disordered" evidence="7">
    <location>
        <begin position="1"/>
        <end position="23"/>
    </location>
</feature>
<protein>
    <submittedName>
        <fullName evidence="9">Radical SAM superfamily protein</fullName>
    </submittedName>
</protein>
<evidence type="ECO:0000313" key="10">
    <source>
        <dbReference type="Proteomes" id="UP000320735"/>
    </source>
</evidence>
<dbReference type="PANTHER" id="PTHR43787:SF11">
    <property type="entry name" value="UPF0026 PROTEIN SLR1464"/>
    <property type="match status" value="1"/>
</dbReference>
<dbReference type="Pfam" id="PF04055">
    <property type="entry name" value="Radical_SAM"/>
    <property type="match status" value="1"/>
</dbReference>
<dbReference type="CDD" id="cd01335">
    <property type="entry name" value="Radical_SAM"/>
    <property type="match status" value="1"/>
</dbReference>
<evidence type="ECO:0000259" key="8">
    <source>
        <dbReference type="PROSITE" id="PS51918"/>
    </source>
</evidence>
<dbReference type="EMBL" id="SJPP01000001">
    <property type="protein sequence ID" value="TWU13653.1"/>
    <property type="molecule type" value="Genomic_DNA"/>
</dbReference>
<dbReference type="GO" id="GO:0051539">
    <property type="term" value="F:4 iron, 4 sulfur cluster binding"/>
    <property type="evidence" value="ECO:0007669"/>
    <property type="project" value="UniProtKB-KW"/>
</dbReference>
<organism evidence="9 10">
    <name type="scientific">Symmachiella macrocystis</name>
    <dbReference type="NCBI Taxonomy" id="2527985"/>
    <lineage>
        <taxon>Bacteria</taxon>
        <taxon>Pseudomonadati</taxon>
        <taxon>Planctomycetota</taxon>
        <taxon>Planctomycetia</taxon>
        <taxon>Planctomycetales</taxon>
        <taxon>Planctomycetaceae</taxon>
        <taxon>Symmachiella</taxon>
    </lineage>
</organism>
<evidence type="ECO:0000256" key="2">
    <source>
        <dbReference type="ARBA" id="ARBA00022485"/>
    </source>
</evidence>
<keyword evidence="5" id="KW-0408">Iron</keyword>
<evidence type="ECO:0000256" key="6">
    <source>
        <dbReference type="ARBA" id="ARBA00023014"/>
    </source>
</evidence>
<dbReference type="SFLD" id="SFLDS00029">
    <property type="entry name" value="Radical_SAM"/>
    <property type="match status" value="1"/>
</dbReference>
<dbReference type="InterPro" id="IPR013785">
    <property type="entry name" value="Aldolase_TIM"/>
</dbReference>
<dbReference type="GO" id="GO:0003824">
    <property type="term" value="F:catalytic activity"/>
    <property type="evidence" value="ECO:0007669"/>
    <property type="project" value="InterPro"/>
</dbReference>
<dbReference type="OrthoDB" id="9795504at2"/>
<dbReference type="Proteomes" id="UP000320735">
    <property type="component" value="Unassembled WGS sequence"/>
</dbReference>
<reference evidence="9 10" key="1">
    <citation type="submission" date="2019-02" db="EMBL/GenBank/DDBJ databases">
        <title>Deep-cultivation of Planctomycetes and their phenomic and genomic characterization uncovers novel biology.</title>
        <authorList>
            <person name="Wiegand S."/>
            <person name="Jogler M."/>
            <person name="Boedeker C."/>
            <person name="Pinto D."/>
            <person name="Vollmers J."/>
            <person name="Rivas-Marin E."/>
            <person name="Kohn T."/>
            <person name="Peeters S.H."/>
            <person name="Heuer A."/>
            <person name="Rast P."/>
            <person name="Oberbeckmann S."/>
            <person name="Bunk B."/>
            <person name="Jeske O."/>
            <person name="Meyerdierks A."/>
            <person name="Storesund J.E."/>
            <person name="Kallscheuer N."/>
            <person name="Luecker S."/>
            <person name="Lage O.M."/>
            <person name="Pohl T."/>
            <person name="Merkel B.J."/>
            <person name="Hornburger P."/>
            <person name="Mueller R.-W."/>
            <person name="Bruemmer F."/>
            <person name="Labrenz M."/>
            <person name="Spormann A.M."/>
            <person name="Op Den Camp H."/>
            <person name="Overmann J."/>
            <person name="Amann R."/>
            <person name="Jetten M.S.M."/>
            <person name="Mascher T."/>
            <person name="Medema M.H."/>
            <person name="Devos D.P."/>
            <person name="Kaster A.-K."/>
            <person name="Ovreas L."/>
            <person name="Rohde M."/>
            <person name="Galperin M.Y."/>
            <person name="Jogler C."/>
        </authorList>
    </citation>
    <scope>NUCLEOTIDE SEQUENCE [LARGE SCALE GENOMIC DNA]</scope>
    <source>
        <strain evidence="9 10">CA54</strain>
    </source>
</reference>
<evidence type="ECO:0000256" key="1">
    <source>
        <dbReference type="ARBA" id="ARBA00001966"/>
    </source>
</evidence>
<dbReference type="AlphaFoldDB" id="A0A5C6BNC4"/>
<dbReference type="Gene3D" id="3.20.20.70">
    <property type="entry name" value="Aldolase class I"/>
    <property type="match status" value="1"/>
</dbReference>
<dbReference type="SUPFAM" id="SSF102114">
    <property type="entry name" value="Radical SAM enzymes"/>
    <property type="match status" value="1"/>
</dbReference>
<keyword evidence="4" id="KW-0479">Metal-binding</keyword>
<dbReference type="GO" id="GO:0046872">
    <property type="term" value="F:metal ion binding"/>
    <property type="evidence" value="ECO:0007669"/>
    <property type="project" value="UniProtKB-KW"/>
</dbReference>
<keyword evidence="2" id="KW-0004">4Fe-4S</keyword>
<feature type="domain" description="Radical SAM core" evidence="8">
    <location>
        <begin position="83"/>
        <end position="339"/>
    </location>
</feature>
<sequence>MGTPNVERPSPPAPLPEGEGRIHGTVTTGGAGAYNGGRPFVVGIFQHYPLSSSSLRSTVTNPQHTLHTDHSRHWRENTFVYPVLSRRSRGVSIGVNLNPDKVCNFDCIYCQVDRRSEAETRFVATEQLLTEIDTMLGYVSSGALFAEEPFSTVPPQLQRLNDIAFSGDGEPTTYRNIDQIVGEVAGLKKRYGLDDVKMVLITNASMFHRPACREALRILDANNGEIWAKLDAGTAEYYQLIERTKIPFQRILDNITEAARERPLVLQSLFMRVNGDPPPPEEIDAYCARINEIQVAGGQIKLAQIYTVARPPAESFVSSLTDAEVDAIAEQVQRETGVPAECFYGG</sequence>
<comment type="cofactor">
    <cofactor evidence="1">
        <name>[4Fe-4S] cluster</name>
        <dbReference type="ChEBI" id="CHEBI:49883"/>
    </cofactor>
</comment>
<evidence type="ECO:0000256" key="5">
    <source>
        <dbReference type="ARBA" id="ARBA00023004"/>
    </source>
</evidence>
<evidence type="ECO:0000256" key="3">
    <source>
        <dbReference type="ARBA" id="ARBA00022691"/>
    </source>
</evidence>
<keyword evidence="6" id="KW-0411">Iron-sulfur</keyword>
<evidence type="ECO:0000256" key="4">
    <source>
        <dbReference type="ARBA" id="ARBA00022723"/>
    </source>
</evidence>
<evidence type="ECO:0000313" key="9">
    <source>
        <dbReference type="EMBL" id="TWU13653.1"/>
    </source>
</evidence>
<keyword evidence="3" id="KW-0949">S-adenosyl-L-methionine</keyword>
<dbReference type="InterPro" id="IPR007197">
    <property type="entry name" value="rSAM"/>
</dbReference>